<dbReference type="InterPro" id="IPR049168">
    <property type="entry name" value="Glyco_hydro_134"/>
</dbReference>
<sequence>MKRQLTLLAAITVAAAGAVLPAGQANGAERQAAAEEVGALACPSGMECGSYDIPGLGARKQQVTGAGADSQDLAVAMLETDGMSTDYPYGDNKTGDAANFGIFKQNWHMLRNACGRFQGQGADSWNNGAALNSDLAADVACLNQSQAHYGIDRWFAGHRNGESGLNNPNTPDIQAYRTAINWIQEQLTSDPANLSNDTRFWVSVPPI</sequence>
<dbReference type="OrthoDB" id="3698989at2"/>
<proteinExistence type="predicted"/>
<dbReference type="Pfam" id="PF21087">
    <property type="entry name" value="Glyco_hydro_134"/>
    <property type="match status" value="1"/>
</dbReference>
<dbReference type="CDD" id="cd19610">
    <property type="entry name" value="mannanase_GH134"/>
    <property type="match status" value="1"/>
</dbReference>
<keyword evidence="3" id="KW-1185">Reference proteome</keyword>
<protein>
    <submittedName>
        <fullName evidence="2">Uncharacterized protein</fullName>
    </submittedName>
</protein>
<gene>
    <name evidence="2" type="ORF">FH607_000830</name>
</gene>
<evidence type="ECO:0000256" key="1">
    <source>
        <dbReference type="SAM" id="SignalP"/>
    </source>
</evidence>
<name>A0A5N6ARY0_9ACTN</name>
<dbReference type="AlphaFoldDB" id="A0A5N6ARY0"/>
<keyword evidence="1" id="KW-0732">Signal</keyword>
<accession>A0A5N6ARY0</accession>
<feature type="signal peptide" evidence="1">
    <location>
        <begin position="1"/>
        <end position="27"/>
    </location>
</feature>
<organism evidence="2 3">
    <name type="scientific">Streptomyces mimosae</name>
    <dbReference type="NCBI Taxonomy" id="2586635"/>
    <lineage>
        <taxon>Bacteria</taxon>
        <taxon>Bacillati</taxon>
        <taxon>Actinomycetota</taxon>
        <taxon>Actinomycetes</taxon>
        <taxon>Kitasatosporales</taxon>
        <taxon>Streptomycetaceae</taxon>
        <taxon>Streptomyces</taxon>
    </lineage>
</organism>
<evidence type="ECO:0000313" key="2">
    <source>
        <dbReference type="EMBL" id="KAB8170925.1"/>
    </source>
</evidence>
<dbReference type="Proteomes" id="UP000314251">
    <property type="component" value="Unassembled WGS sequence"/>
</dbReference>
<dbReference type="RefSeq" id="WP_139665612.1">
    <property type="nucleotide sequence ID" value="NZ_VDLY02000001.1"/>
</dbReference>
<dbReference type="EMBL" id="VDLY02000001">
    <property type="protein sequence ID" value="KAB8170925.1"/>
    <property type="molecule type" value="Genomic_DNA"/>
</dbReference>
<evidence type="ECO:0000313" key="3">
    <source>
        <dbReference type="Proteomes" id="UP000314251"/>
    </source>
</evidence>
<reference evidence="2" key="1">
    <citation type="submission" date="2019-10" db="EMBL/GenBank/DDBJ databases">
        <title>Nonomuraea sp. nov., isolated from Phyllanthus amarus.</title>
        <authorList>
            <person name="Klykleung N."/>
            <person name="Tanasupawat S."/>
        </authorList>
    </citation>
    <scope>NUCLEOTIDE SEQUENCE [LARGE SCALE GENOMIC DNA]</scope>
    <source>
        <strain evidence="2">3MP-10</strain>
    </source>
</reference>
<comment type="caution">
    <text evidence="2">The sequence shown here is derived from an EMBL/GenBank/DDBJ whole genome shotgun (WGS) entry which is preliminary data.</text>
</comment>
<feature type="chain" id="PRO_5024321175" evidence="1">
    <location>
        <begin position="28"/>
        <end position="207"/>
    </location>
</feature>